<keyword evidence="2" id="KW-1185">Reference proteome</keyword>
<dbReference type="AlphaFoldDB" id="A0AAW4WYW4"/>
<sequence length="554" mass="64830">MFTFKQITEQTVKYLFLTIFILLLCSGAAAARYTLQADEIIFLEAESLVLFEGNASFRAEEYSIRADKLILDTEARLLKGESNIIISSDKEELYGESLEYNYEEESGSLYRAEGSLEEIYFSGARLDIIAASPFEGKLTDAEFTPCKREDPHYHFQAREIRINPDNTLSIYHIVPYVAGIPVFYLPYYSVTYDPEGEDGETLSDTIPFPQFGYEQGKGVTVELSYPYQISDRNSGKLSYYRAGDEDETREFTNLHRLSDNLTLINRYYYLYEYDSDEDKIEEEEEEYSLSLEYSIPGFSVEGGYLRNLLAEDNRDRYYITSSYLHKSGINTYLRREYDSEELIKENYRLSYNRGPVPWNLRYVDGESYNYYPYLHLNLPRVLNFNPYLAFGRVENAGIELNKYRAGLNFNYNFDLTDSLRYHFRHNYRLDHYKSGFDQNYHYFNLRTGLSHRANPTDRLSLNSSLFYEDKITSGTSPLPDDREDEERLIKPALSLELAGELPESAWAIDTDGSYNLDNEEWDEINLRIRKREDCFDFFIGYEFIDEALIFGLEL</sequence>
<gene>
    <name evidence="1" type="ORF">LJ207_06320</name>
</gene>
<dbReference type="EMBL" id="JAJFAT010000007">
    <property type="protein sequence ID" value="MCC3144932.1"/>
    <property type="molecule type" value="Genomic_DNA"/>
</dbReference>
<protein>
    <submittedName>
        <fullName evidence="1">LPS-assembly protein LptD</fullName>
    </submittedName>
</protein>
<dbReference type="GO" id="GO:0009279">
    <property type="term" value="C:cell outer membrane"/>
    <property type="evidence" value="ECO:0007669"/>
    <property type="project" value="TreeGrafter"/>
</dbReference>
<evidence type="ECO:0000313" key="2">
    <source>
        <dbReference type="Proteomes" id="UP001199296"/>
    </source>
</evidence>
<dbReference type="Proteomes" id="UP001199296">
    <property type="component" value="Unassembled WGS sequence"/>
</dbReference>
<comment type="caution">
    <text evidence="1">The sequence shown here is derived from an EMBL/GenBank/DDBJ whole genome shotgun (WGS) entry which is preliminary data.</text>
</comment>
<dbReference type="PANTHER" id="PTHR30189:SF1">
    <property type="entry name" value="LPS-ASSEMBLY PROTEIN LPTD"/>
    <property type="match status" value="1"/>
</dbReference>
<reference evidence="1 2" key="1">
    <citation type="submission" date="2021-10" db="EMBL/GenBank/DDBJ databases">
        <authorList>
            <person name="Grouzdev D.S."/>
            <person name="Pantiukh K.S."/>
            <person name="Krutkina M.S."/>
        </authorList>
    </citation>
    <scope>NUCLEOTIDE SEQUENCE [LARGE SCALE GENOMIC DNA]</scope>
    <source>
        <strain evidence="1 2">Z-7514</strain>
    </source>
</reference>
<dbReference type="InterPro" id="IPR050218">
    <property type="entry name" value="LptD"/>
</dbReference>
<name>A0AAW4WYW4_9FIRM</name>
<dbReference type="RefSeq" id="WP_229345250.1">
    <property type="nucleotide sequence ID" value="NZ_JAJFAT010000007.1"/>
</dbReference>
<dbReference type="GO" id="GO:1990351">
    <property type="term" value="C:transporter complex"/>
    <property type="evidence" value="ECO:0007669"/>
    <property type="project" value="TreeGrafter"/>
</dbReference>
<dbReference type="SUPFAM" id="SSF56935">
    <property type="entry name" value="Porins"/>
    <property type="match status" value="1"/>
</dbReference>
<dbReference type="PANTHER" id="PTHR30189">
    <property type="entry name" value="LPS-ASSEMBLY PROTEIN"/>
    <property type="match status" value="1"/>
</dbReference>
<proteinExistence type="predicted"/>
<accession>A0AAW4WYW4</accession>
<evidence type="ECO:0000313" key="1">
    <source>
        <dbReference type="EMBL" id="MCC3144932.1"/>
    </source>
</evidence>
<organism evidence="1 2">
    <name type="scientific">Halanaerobium polyolivorans</name>
    <dbReference type="NCBI Taxonomy" id="2886943"/>
    <lineage>
        <taxon>Bacteria</taxon>
        <taxon>Bacillati</taxon>
        <taxon>Bacillota</taxon>
        <taxon>Clostridia</taxon>
        <taxon>Halanaerobiales</taxon>
        <taxon>Halanaerobiaceae</taxon>
        <taxon>Halanaerobium</taxon>
    </lineage>
</organism>